<evidence type="ECO:0000256" key="5">
    <source>
        <dbReference type="ARBA" id="ARBA00022692"/>
    </source>
</evidence>
<feature type="transmembrane region" description="Helical" evidence="10">
    <location>
        <begin position="34"/>
        <end position="53"/>
    </location>
</feature>
<evidence type="ECO:0000256" key="9">
    <source>
        <dbReference type="ARBA" id="ARBA00037998"/>
    </source>
</evidence>
<organism evidence="11 12">
    <name type="scientific">Cupriavidus plantarum</name>
    <dbReference type="NCBI Taxonomy" id="942865"/>
    <lineage>
        <taxon>Bacteria</taxon>
        <taxon>Pseudomonadati</taxon>
        <taxon>Pseudomonadota</taxon>
        <taxon>Betaproteobacteria</taxon>
        <taxon>Burkholderiales</taxon>
        <taxon>Burkholderiaceae</taxon>
        <taxon>Cupriavidus</taxon>
    </lineage>
</organism>
<keyword evidence="5 10" id="KW-0812">Transmembrane</keyword>
<protein>
    <submittedName>
        <fullName evidence="11">Branched-chain amino acid transport system permease protein</fullName>
    </submittedName>
</protein>
<keyword evidence="2" id="KW-0813">Transport</keyword>
<dbReference type="GO" id="GO:1903806">
    <property type="term" value="P:L-isoleucine import across plasma membrane"/>
    <property type="evidence" value="ECO:0007669"/>
    <property type="project" value="TreeGrafter"/>
</dbReference>
<dbReference type="AlphaFoldDB" id="A0A316FBY3"/>
<dbReference type="GO" id="GO:0005886">
    <property type="term" value="C:plasma membrane"/>
    <property type="evidence" value="ECO:0007669"/>
    <property type="project" value="UniProtKB-SubCell"/>
</dbReference>
<evidence type="ECO:0000256" key="3">
    <source>
        <dbReference type="ARBA" id="ARBA00022475"/>
    </source>
</evidence>
<evidence type="ECO:0000256" key="4">
    <source>
        <dbReference type="ARBA" id="ARBA00022519"/>
    </source>
</evidence>
<evidence type="ECO:0000313" key="11">
    <source>
        <dbReference type="EMBL" id="PWK34940.1"/>
    </source>
</evidence>
<dbReference type="GO" id="GO:0015190">
    <property type="term" value="F:L-leucine transmembrane transporter activity"/>
    <property type="evidence" value="ECO:0007669"/>
    <property type="project" value="TreeGrafter"/>
</dbReference>
<name>A0A316FBY3_9BURK</name>
<dbReference type="CDD" id="cd06582">
    <property type="entry name" value="TM_PBP1_LivH_like"/>
    <property type="match status" value="1"/>
</dbReference>
<gene>
    <name evidence="11" type="ORF">C7419_102213</name>
</gene>
<dbReference type="PANTHER" id="PTHR11795">
    <property type="entry name" value="BRANCHED-CHAIN AMINO ACID TRANSPORT SYSTEM PERMEASE PROTEIN LIVH"/>
    <property type="match status" value="1"/>
</dbReference>
<keyword evidence="6" id="KW-0029">Amino-acid transport</keyword>
<feature type="transmembrane region" description="Helical" evidence="10">
    <location>
        <begin position="182"/>
        <end position="208"/>
    </location>
</feature>
<reference evidence="11 12" key="1">
    <citation type="submission" date="2018-05" db="EMBL/GenBank/DDBJ databases">
        <title>Genomic Encyclopedia of Type Strains, Phase IV (KMG-V): Genome sequencing to study the core and pangenomes of soil and plant-associated prokaryotes.</title>
        <authorList>
            <person name="Whitman W."/>
        </authorList>
    </citation>
    <scope>NUCLEOTIDE SEQUENCE [LARGE SCALE GENOMIC DNA]</scope>
    <source>
        <strain evidence="11 12">SLV-132</strain>
    </source>
</reference>
<feature type="transmembrane region" description="Helical" evidence="10">
    <location>
        <begin position="141"/>
        <end position="161"/>
    </location>
</feature>
<comment type="similarity">
    <text evidence="9">Belongs to the binding-protein-dependent transport system permease family. LivHM subfamily.</text>
</comment>
<evidence type="ECO:0000256" key="8">
    <source>
        <dbReference type="ARBA" id="ARBA00023136"/>
    </source>
</evidence>
<dbReference type="GO" id="GO:0015188">
    <property type="term" value="F:L-isoleucine transmembrane transporter activity"/>
    <property type="evidence" value="ECO:0007669"/>
    <property type="project" value="TreeGrafter"/>
</dbReference>
<keyword evidence="12" id="KW-1185">Reference proteome</keyword>
<dbReference type="InterPro" id="IPR001851">
    <property type="entry name" value="ABC_transp_permease"/>
</dbReference>
<feature type="transmembrane region" description="Helical" evidence="10">
    <location>
        <begin position="91"/>
        <end position="114"/>
    </location>
</feature>
<dbReference type="Pfam" id="PF02653">
    <property type="entry name" value="BPD_transp_2"/>
    <property type="match status" value="1"/>
</dbReference>
<keyword evidence="7 10" id="KW-1133">Transmembrane helix</keyword>
<evidence type="ECO:0000256" key="6">
    <source>
        <dbReference type="ARBA" id="ARBA00022970"/>
    </source>
</evidence>
<evidence type="ECO:0000256" key="1">
    <source>
        <dbReference type="ARBA" id="ARBA00004651"/>
    </source>
</evidence>
<feature type="transmembrane region" description="Helical" evidence="10">
    <location>
        <begin position="220"/>
        <end position="249"/>
    </location>
</feature>
<evidence type="ECO:0000256" key="10">
    <source>
        <dbReference type="SAM" id="Phobius"/>
    </source>
</evidence>
<feature type="transmembrane region" description="Helical" evidence="10">
    <location>
        <begin position="261"/>
        <end position="282"/>
    </location>
</feature>
<dbReference type="GO" id="GO:0015192">
    <property type="term" value="F:L-phenylalanine transmembrane transporter activity"/>
    <property type="evidence" value="ECO:0007669"/>
    <property type="project" value="TreeGrafter"/>
</dbReference>
<evidence type="ECO:0000256" key="7">
    <source>
        <dbReference type="ARBA" id="ARBA00022989"/>
    </source>
</evidence>
<dbReference type="GO" id="GO:0042941">
    <property type="term" value="P:D-alanine transmembrane transport"/>
    <property type="evidence" value="ECO:0007669"/>
    <property type="project" value="TreeGrafter"/>
</dbReference>
<keyword evidence="3" id="KW-1003">Cell membrane</keyword>
<dbReference type="GO" id="GO:0005304">
    <property type="term" value="F:L-valine transmembrane transporter activity"/>
    <property type="evidence" value="ECO:0007669"/>
    <property type="project" value="TreeGrafter"/>
</dbReference>
<evidence type="ECO:0000256" key="2">
    <source>
        <dbReference type="ARBA" id="ARBA00022448"/>
    </source>
</evidence>
<dbReference type="InterPro" id="IPR052157">
    <property type="entry name" value="BCAA_transport_permease"/>
</dbReference>
<feature type="transmembrane region" description="Helical" evidence="10">
    <location>
        <begin position="59"/>
        <end position="79"/>
    </location>
</feature>
<dbReference type="Proteomes" id="UP000245754">
    <property type="component" value="Unassembled WGS sequence"/>
</dbReference>
<accession>A0A316FBY3</accession>
<dbReference type="GO" id="GO:0015808">
    <property type="term" value="P:L-alanine transport"/>
    <property type="evidence" value="ECO:0007669"/>
    <property type="project" value="TreeGrafter"/>
</dbReference>
<comment type="subcellular location">
    <subcellularLocation>
        <location evidence="1">Cell membrane</location>
        <topology evidence="1">Multi-pass membrane protein</topology>
    </subcellularLocation>
</comment>
<keyword evidence="8 10" id="KW-0472">Membrane</keyword>
<keyword evidence="4" id="KW-0997">Cell inner membrane</keyword>
<dbReference type="PANTHER" id="PTHR11795:SF371">
    <property type="entry name" value="HIGH-AFFINITY BRANCHED-CHAIN AMINO ACID TRANSPORT SYSTEM PERMEASE PROTEIN LIVH"/>
    <property type="match status" value="1"/>
</dbReference>
<evidence type="ECO:0000313" key="12">
    <source>
        <dbReference type="Proteomes" id="UP000245754"/>
    </source>
</evidence>
<comment type="caution">
    <text evidence="11">The sequence shown here is derived from an EMBL/GenBank/DDBJ whole genome shotgun (WGS) entry which is preliminary data.</text>
</comment>
<dbReference type="RefSeq" id="WP_109583073.1">
    <property type="nucleotide sequence ID" value="NZ_QGGT01000002.1"/>
</dbReference>
<sequence length="289" mass="29930">MTDTLQILFNGVVSGLLVALPALALALTFSVLRFANFAIGAMLTAGAYAIYAFNAGLGWPLWASALAGIVLGGIAAVLVDRVVFRPLRDRSPVTLLVASMGVAFVLENLVRFIAGNAPVGYAVDPARPLRLAGLRVNHEQLLIVAIGAASLALVWGVFRFTALGRAMRAVADNAPLAAARGIVADSVIGATWFIAGALATTAGMLIGLDATLDPQMGWNYVIQVFAAAILGGISHPMAAVAGALVLGVSAELSTLVIAPHYRPLVAFAVLTLLLLIRPWGIFGTARLAK</sequence>
<dbReference type="EMBL" id="QGGT01000002">
    <property type="protein sequence ID" value="PWK34940.1"/>
    <property type="molecule type" value="Genomic_DNA"/>
</dbReference>
<proteinExistence type="inferred from homology"/>
<feature type="transmembrane region" description="Helical" evidence="10">
    <location>
        <begin position="6"/>
        <end position="27"/>
    </location>
</feature>